<protein>
    <submittedName>
        <fullName evidence="1">Uncharacterized protein</fullName>
    </submittedName>
</protein>
<dbReference type="AlphaFoldDB" id="A0A070A194"/>
<dbReference type="KEGG" id="cmm:NC80_03100"/>
<dbReference type="Proteomes" id="UP000260363">
    <property type="component" value="Chromosome"/>
</dbReference>
<proteinExistence type="predicted"/>
<dbReference type="PATRIC" id="fig|83560.10.peg.630"/>
<name>A0A070A194_CHLMR</name>
<dbReference type="RefSeq" id="WP_010231001.1">
    <property type="nucleotide sequence ID" value="NZ_CP007217.1"/>
</dbReference>
<accession>A0A070A194</accession>
<evidence type="ECO:0000313" key="2">
    <source>
        <dbReference type="Proteomes" id="UP000260363"/>
    </source>
</evidence>
<evidence type="ECO:0000313" key="1">
    <source>
        <dbReference type="EMBL" id="AJR10687.1"/>
    </source>
</evidence>
<dbReference type="EMBL" id="CP007217">
    <property type="protein sequence ID" value="AJR10687.1"/>
    <property type="molecule type" value="Genomic_DNA"/>
</dbReference>
<dbReference type="KEGG" id="cmx:DNC_03120"/>
<dbReference type="STRING" id="83560.NC80_03100"/>
<organism evidence="1 2">
    <name type="scientific">Chlamydia muridarum</name>
    <dbReference type="NCBI Taxonomy" id="83560"/>
    <lineage>
        <taxon>Bacteria</taxon>
        <taxon>Pseudomonadati</taxon>
        <taxon>Chlamydiota</taxon>
        <taxon>Chlamydiia</taxon>
        <taxon>Chlamydiales</taxon>
        <taxon>Chlamydiaceae</taxon>
        <taxon>Chlamydia/Chlamydophila group</taxon>
        <taxon>Chlamydia</taxon>
    </lineage>
</organism>
<dbReference type="KEGG" id="cmg:NC81_03115"/>
<reference evidence="1 2" key="1">
    <citation type="submission" date="2014-02" db="EMBL/GenBank/DDBJ databases">
        <authorList>
            <person name="Chen C."/>
            <person name="Conrad T.A."/>
            <person name="Zhou Z."/>
            <person name="Lai Z."/>
            <person name="Zhong G."/>
        </authorList>
    </citation>
    <scope>NUCLEOTIDE SEQUENCE [LARGE SCALE GENOMIC DNA]</scope>
    <source>
        <strain evidence="1 2">Nigg3-28</strain>
    </source>
</reference>
<gene>
    <name evidence="1" type="ORF">BD36_03295</name>
</gene>
<dbReference type="GeneID" id="23334625"/>
<sequence>MVYNYNDVVYVGAPPFKTSGTVFPKLGDETYQRFFSIHNGFAREGELGIFPYRYLAKAQYLLREKLLEMGKISHEDNCSSLGIFPFYAQYDVADCRCFIIDSKIRQYFSSYNVHLDNQSQFHYGKFVLPETSSDNHYHTFLLWLEQYLLYQKT</sequence>